<gene>
    <name evidence="3" type="ORF">VLY81_06285</name>
</gene>
<keyword evidence="2" id="KW-0472">Membrane</keyword>
<feature type="transmembrane region" description="Helical" evidence="2">
    <location>
        <begin position="49"/>
        <end position="66"/>
    </location>
</feature>
<evidence type="ECO:0000313" key="3">
    <source>
        <dbReference type="EMBL" id="WRP15758.1"/>
    </source>
</evidence>
<dbReference type="Proteomes" id="UP001333102">
    <property type="component" value="Chromosome"/>
</dbReference>
<evidence type="ECO:0000256" key="2">
    <source>
        <dbReference type="SAM" id="Phobius"/>
    </source>
</evidence>
<name>A0ABZ1BT10_9FIRM</name>
<dbReference type="RefSeq" id="WP_324670166.1">
    <property type="nucleotide sequence ID" value="NZ_CP141614.1"/>
</dbReference>
<proteinExistence type="predicted"/>
<keyword evidence="4" id="KW-1185">Reference proteome</keyword>
<keyword evidence="2" id="KW-1133">Transmembrane helix</keyword>
<accession>A0ABZ1BT10</accession>
<evidence type="ECO:0008006" key="5">
    <source>
        <dbReference type="Google" id="ProtNLM"/>
    </source>
</evidence>
<organism evidence="3 4">
    <name type="scientific">Geochorda subterranea</name>
    <dbReference type="NCBI Taxonomy" id="3109564"/>
    <lineage>
        <taxon>Bacteria</taxon>
        <taxon>Bacillati</taxon>
        <taxon>Bacillota</taxon>
        <taxon>Limnochordia</taxon>
        <taxon>Limnochordales</taxon>
        <taxon>Geochordaceae</taxon>
        <taxon>Geochorda</taxon>
    </lineage>
</organism>
<keyword evidence="2" id="KW-0812">Transmembrane</keyword>
<evidence type="ECO:0000256" key="1">
    <source>
        <dbReference type="SAM" id="MobiDB-lite"/>
    </source>
</evidence>
<feature type="region of interest" description="Disordered" evidence="1">
    <location>
        <begin position="326"/>
        <end position="369"/>
    </location>
</feature>
<dbReference type="EMBL" id="CP141614">
    <property type="protein sequence ID" value="WRP15758.1"/>
    <property type="molecule type" value="Genomic_DNA"/>
</dbReference>
<sequence>MARTRDQGVLQPMGATPSHRRVRQFAAYMASTFCLGRHLRGLRDRRRRVEVPGFVIGCVLLVGLALRARSMMELERWVRAGAFRKLVGRHRLPLRDCLRDWAMAADVASAWAINDAILATARKNKTFRGGSVHGWHVVALDGTEVLRTQARCCAACQVYRHRDGRVEYAHRVVAAQTVRWRHGDEGTIRVGARVGTCRRWCGAWSPSGRRKGGRRCPATASAPAGHARAFLRRGHGGCPVCAGSLPRGGARPGLHVVVRLKDERYAVVQDAAGLRRGRRYGEAFVTRIGSFQVEVRVWDSPELTSREGLKHPIRVVYAEEEPELDGAPGDCRLALQSPSHPGGGHHAEPGRGQRPGGVGDRPIPLGGRE</sequence>
<reference evidence="4" key="1">
    <citation type="submission" date="2023-12" db="EMBL/GenBank/DDBJ databases">
        <title>Novel isolates from deep terrestrial aquifers shed light on the physiology and ecology of the class Limnochordia.</title>
        <authorList>
            <person name="Karnachuk O.V."/>
            <person name="Lukina A.P."/>
            <person name="Avakyan M.R."/>
            <person name="Kadnikov V."/>
            <person name="Begmatov S."/>
            <person name="Beletsky A.V."/>
            <person name="Mardanov A.V."/>
            <person name="Ravin N.V."/>
        </authorList>
    </citation>
    <scope>NUCLEOTIDE SEQUENCE [LARGE SCALE GENOMIC DNA]</scope>
    <source>
        <strain evidence="4">LN</strain>
    </source>
</reference>
<evidence type="ECO:0000313" key="4">
    <source>
        <dbReference type="Proteomes" id="UP001333102"/>
    </source>
</evidence>
<protein>
    <recommendedName>
        <fullName evidence="5">DDE family transposase</fullName>
    </recommendedName>
</protein>